<organism evidence="15 16">
    <name type="scientific">Allopseudospirillum japonicum</name>
    <dbReference type="NCBI Taxonomy" id="64971"/>
    <lineage>
        <taxon>Bacteria</taxon>
        <taxon>Pseudomonadati</taxon>
        <taxon>Pseudomonadota</taxon>
        <taxon>Gammaproteobacteria</taxon>
        <taxon>Oceanospirillales</taxon>
        <taxon>Oceanospirillaceae</taxon>
        <taxon>Allopseudospirillum</taxon>
    </lineage>
</organism>
<keyword evidence="7 12" id="KW-0489">Methyltransferase</keyword>
<dbReference type="Pfam" id="PF20260">
    <property type="entry name" value="PUA_4"/>
    <property type="match status" value="1"/>
</dbReference>
<evidence type="ECO:0000256" key="7">
    <source>
        <dbReference type="ARBA" id="ARBA00022603"/>
    </source>
</evidence>
<evidence type="ECO:0000256" key="10">
    <source>
        <dbReference type="ARBA" id="ARBA00025699"/>
    </source>
</evidence>
<dbReference type="InterPro" id="IPR006700">
    <property type="entry name" value="RsmE"/>
</dbReference>
<evidence type="ECO:0000313" key="15">
    <source>
        <dbReference type="EMBL" id="SEI81809.1"/>
    </source>
</evidence>
<keyword evidence="5 12" id="KW-0963">Cytoplasm</keyword>
<gene>
    <name evidence="15" type="ORF">SAMN05421831_11132</name>
</gene>
<keyword evidence="16" id="KW-1185">Reference proteome</keyword>
<dbReference type="SUPFAM" id="SSF88697">
    <property type="entry name" value="PUA domain-like"/>
    <property type="match status" value="1"/>
</dbReference>
<dbReference type="CDD" id="cd18084">
    <property type="entry name" value="RsmE-like"/>
    <property type="match status" value="1"/>
</dbReference>
<dbReference type="STRING" id="64971.SAMN05421831_11132"/>
<dbReference type="InterPro" id="IPR015947">
    <property type="entry name" value="PUA-like_sf"/>
</dbReference>
<name>A0A1H6TNZ5_9GAMM</name>
<dbReference type="GO" id="GO:0005737">
    <property type="term" value="C:cytoplasm"/>
    <property type="evidence" value="ECO:0007669"/>
    <property type="project" value="UniProtKB-SubCell"/>
</dbReference>
<feature type="domain" description="Ribosomal RNA small subunit methyltransferase E PUA-like" evidence="14">
    <location>
        <begin position="20"/>
        <end position="65"/>
    </location>
</feature>
<dbReference type="Gene3D" id="2.40.240.20">
    <property type="entry name" value="Hypothetical PUA domain-like, domain 1"/>
    <property type="match status" value="1"/>
</dbReference>
<dbReference type="InterPro" id="IPR046886">
    <property type="entry name" value="RsmE_MTase_dom"/>
</dbReference>
<evidence type="ECO:0000256" key="2">
    <source>
        <dbReference type="ARBA" id="ARBA00005528"/>
    </source>
</evidence>
<sequence length="243" mass="26732">MSTRIYHPAPLIEGARISLSEPASRHLGLVLRKNLGDPVEIFDGQGHRCQAHITFIKRQQVEVELKTPYAGLASSPLNIHLGQVMSKGERMDYVVQKATELGVTQITPLTSERCEVRLKNDREQRKIDHWQHVAISACEQSGSDFVPQLAPICKLSDWLAQDFTGLRLVLAPQAEQALTALTQTKPPTQVQVLIGPEGGLSESELDAAKAAGFQALQLGPRVLRTETAPVVALSLLQYLWGDF</sequence>
<dbReference type="EC" id="2.1.1.193" evidence="3 12"/>
<evidence type="ECO:0000256" key="9">
    <source>
        <dbReference type="ARBA" id="ARBA00022691"/>
    </source>
</evidence>
<dbReference type="PIRSF" id="PIRSF015601">
    <property type="entry name" value="MTase_slr0722"/>
    <property type="match status" value="1"/>
</dbReference>
<dbReference type="PANTHER" id="PTHR30027:SF3">
    <property type="entry name" value="16S RRNA (URACIL(1498)-N(3))-METHYLTRANSFERASE"/>
    <property type="match status" value="1"/>
</dbReference>
<proteinExistence type="inferred from homology"/>
<dbReference type="NCBIfam" id="NF008692">
    <property type="entry name" value="PRK11713.1-5"/>
    <property type="match status" value="1"/>
</dbReference>
<dbReference type="GO" id="GO:0070475">
    <property type="term" value="P:rRNA base methylation"/>
    <property type="evidence" value="ECO:0007669"/>
    <property type="project" value="TreeGrafter"/>
</dbReference>
<dbReference type="InterPro" id="IPR046887">
    <property type="entry name" value="RsmE_PUA-like"/>
</dbReference>
<dbReference type="NCBIfam" id="TIGR00046">
    <property type="entry name" value="RsmE family RNA methyltransferase"/>
    <property type="match status" value="1"/>
</dbReference>
<dbReference type="Pfam" id="PF04452">
    <property type="entry name" value="Methyltrans_RNA"/>
    <property type="match status" value="1"/>
</dbReference>
<comment type="subcellular location">
    <subcellularLocation>
        <location evidence="1 12">Cytoplasm</location>
    </subcellularLocation>
</comment>
<keyword evidence="9 12" id="KW-0949">S-adenosyl-L-methionine</keyword>
<reference evidence="16" key="1">
    <citation type="submission" date="2016-10" db="EMBL/GenBank/DDBJ databases">
        <authorList>
            <person name="Varghese N."/>
            <person name="Submissions S."/>
        </authorList>
    </citation>
    <scope>NUCLEOTIDE SEQUENCE [LARGE SCALE GENOMIC DNA]</scope>
    <source>
        <strain evidence="16">DSM 7165</strain>
    </source>
</reference>
<protein>
    <recommendedName>
        <fullName evidence="4 12">Ribosomal RNA small subunit methyltransferase E</fullName>
        <ecNumber evidence="3 12">2.1.1.193</ecNumber>
    </recommendedName>
</protein>
<dbReference type="EMBL" id="FNYH01000011">
    <property type="protein sequence ID" value="SEI81809.1"/>
    <property type="molecule type" value="Genomic_DNA"/>
</dbReference>
<evidence type="ECO:0000256" key="5">
    <source>
        <dbReference type="ARBA" id="ARBA00022490"/>
    </source>
</evidence>
<comment type="similarity">
    <text evidence="2 12">Belongs to the RNA methyltransferase RsmE family.</text>
</comment>
<feature type="domain" description="Ribosomal RNA small subunit methyltransferase E methyltransferase" evidence="13">
    <location>
        <begin position="74"/>
        <end position="237"/>
    </location>
</feature>
<evidence type="ECO:0000256" key="12">
    <source>
        <dbReference type="PIRNR" id="PIRNR015601"/>
    </source>
</evidence>
<comment type="function">
    <text evidence="10 12">Specifically methylates the N3 position of the uracil ring of uridine 1498 (m3U1498) in 16S rRNA. Acts on the fully assembled 30S ribosomal subunit.</text>
</comment>
<dbReference type="InterPro" id="IPR029028">
    <property type="entry name" value="Alpha/beta_knot_MTases"/>
</dbReference>
<evidence type="ECO:0000256" key="4">
    <source>
        <dbReference type="ARBA" id="ARBA00013673"/>
    </source>
</evidence>
<dbReference type="PANTHER" id="PTHR30027">
    <property type="entry name" value="RIBOSOMAL RNA SMALL SUBUNIT METHYLTRANSFERASE E"/>
    <property type="match status" value="1"/>
</dbReference>
<evidence type="ECO:0000256" key="11">
    <source>
        <dbReference type="ARBA" id="ARBA00047944"/>
    </source>
</evidence>
<evidence type="ECO:0000256" key="1">
    <source>
        <dbReference type="ARBA" id="ARBA00004496"/>
    </source>
</evidence>
<accession>A0A1H6TNZ5</accession>
<dbReference type="OrthoDB" id="9815641at2"/>
<dbReference type="GO" id="GO:0070042">
    <property type="term" value="F:rRNA (uridine-N3-)-methyltransferase activity"/>
    <property type="evidence" value="ECO:0007669"/>
    <property type="project" value="TreeGrafter"/>
</dbReference>
<dbReference type="InterPro" id="IPR029026">
    <property type="entry name" value="tRNA_m1G_MTases_N"/>
</dbReference>
<dbReference type="RefSeq" id="WP_093311368.1">
    <property type="nucleotide sequence ID" value="NZ_FNYH01000011.1"/>
</dbReference>
<dbReference type="SUPFAM" id="SSF75217">
    <property type="entry name" value="alpha/beta knot"/>
    <property type="match status" value="1"/>
</dbReference>
<keyword evidence="6 12" id="KW-0698">rRNA processing</keyword>
<evidence type="ECO:0000259" key="14">
    <source>
        <dbReference type="Pfam" id="PF20260"/>
    </source>
</evidence>
<evidence type="ECO:0000256" key="8">
    <source>
        <dbReference type="ARBA" id="ARBA00022679"/>
    </source>
</evidence>
<evidence type="ECO:0000313" key="16">
    <source>
        <dbReference type="Proteomes" id="UP000242999"/>
    </source>
</evidence>
<dbReference type="Proteomes" id="UP000242999">
    <property type="component" value="Unassembled WGS sequence"/>
</dbReference>
<evidence type="ECO:0000256" key="6">
    <source>
        <dbReference type="ARBA" id="ARBA00022552"/>
    </source>
</evidence>
<evidence type="ECO:0000259" key="13">
    <source>
        <dbReference type="Pfam" id="PF04452"/>
    </source>
</evidence>
<evidence type="ECO:0000256" key="3">
    <source>
        <dbReference type="ARBA" id="ARBA00012328"/>
    </source>
</evidence>
<keyword evidence="8 12" id="KW-0808">Transferase</keyword>
<dbReference type="Gene3D" id="3.40.1280.10">
    <property type="match status" value="1"/>
</dbReference>
<comment type="catalytic activity">
    <reaction evidence="11 12">
        <text>uridine(1498) in 16S rRNA + S-adenosyl-L-methionine = N(3)-methyluridine(1498) in 16S rRNA + S-adenosyl-L-homocysteine + H(+)</text>
        <dbReference type="Rhea" id="RHEA:42920"/>
        <dbReference type="Rhea" id="RHEA-COMP:10283"/>
        <dbReference type="Rhea" id="RHEA-COMP:10284"/>
        <dbReference type="ChEBI" id="CHEBI:15378"/>
        <dbReference type="ChEBI" id="CHEBI:57856"/>
        <dbReference type="ChEBI" id="CHEBI:59789"/>
        <dbReference type="ChEBI" id="CHEBI:65315"/>
        <dbReference type="ChEBI" id="CHEBI:74502"/>
        <dbReference type="EC" id="2.1.1.193"/>
    </reaction>
</comment>
<dbReference type="AlphaFoldDB" id="A0A1H6TNZ5"/>